<dbReference type="EMBL" id="FNPB01000013">
    <property type="protein sequence ID" value="SDY38679.1"/>
    <property type="molecule type" value="Genomic_DNA"/>
</dbReference>
<proteinExistence type="predicted"/>
<sequence>MSDPPAIDAAPWTQTEEWTETAFQNRFVTVEATNAVYEDPEFLDAVEELVPTGIDQTPRAMFTTGLAFDPPPPGDKTPERLLPIAAKYASREFERSLAEDGLRNVRQADSQDLRLRGRRTASAFQYDADYPLDGAAVGRPDATPTLAVRVWAAIWPTADSFEMAGGIYPLEDLEAAVERVDGTTDVTIEARPGGDRRVVLDRIRDAAR</sequence>
<dbReference type="Pfam" id="PF20127">
    <property type="entry name" value="DUF6517"/>
    <property type="match status" value="1"/>
</dbReference>
<dbReference type="AlphaFoldDB" id="A0A1H3JGH5"/>
<dbReference type="InterPro" id="IPR045396">
    <property type="entry name" value="DUF6517"/>
</dbReference>
<dbReference type="STRING" id="660517.SAMN04487946_11366"/>
<organism evidence="1 2">
    <name type="scientific">Halobellus clavatus</name>
    <dbReference type="NCBI Taxonomy" id="660517"/>
    <lineage>
        <taxon>Archaea</taxon>
        <taxon>Methanobacteriati</taxon>
        <taxon>Methanobacteriota</taxon>
        <taxon>Stenosarchaea group</taxon>
        <taxon>Halobacteria</taxon>
        <taxon>Halobacteriales</taxon>
        <taxon>Haloferacaceae</taxon>
        <taxon>Halobellus</taxon>
    </lineage>
</organism>
<dbReference type="OrthoDB" id="300230at2157"/>
<evidence type="ECO:0000313" key="2">
    <source>
        <dbReference type="Proteomes" id="UP000199170"/>
    </source>
</evidence>
<reference evidence="2" key="1">
    <citation type="submission" date="2016-10" db="EMBL/GenBank/DDBJ databases">
        <authorList>
            <person name="Varghese N."/>
            <person name="Submissions S."/>
        </authorList>
    </citation>
    <scope>NUCLEOTIDE SEQUENCE [LARGE SCALE GENOMIC DNA]</scope>
    <source>
        <strain evidence="2">CGMCC 1.10118</strain>
    </source>
</reference>
<evidence type="ECO:0000313" key="1">
    <source>
        <dbReference type="EMBL" id="SDY38679.1"/>
    </source>
</evidence>
<keyword evidence="2" id="KW-1185">Reference proteome</keyword>
<protein>
    <submittedName>
        <fullName evidence="1">Uncharacterized protein</fullName>
    </submittedName>
</protein>
<dbReference type="RefSeq" id="WP_089768969.1">
    <property type="nucleotide sequence ID" value="NZ_FNPB01000013.1"/>
</dbReference>
<gene>
    <name evidence="1" type="ORF">SAMN04487946_11366</name>
</gene>
<dbReference type="Proteomes" id="UP000199170">
    <property type="component" value="Unassembled WGS sequence"/>
</dbReference>
<name>A0A1H3JGH5_9EURY</name>
<accession>A0A1H3JGH5</accession>